<sequence>MDEPILELVSEEKVEQVSSNTLSNVPTANEYNILYIGKTFLSWDCCESFLKEWAKKQDFCVIKDWVHQEEDIVRQ</sequence>
<proteinExistence type="predicted"/>
<dbReference type="Proteomes" id="UP000789366">
    <property type="component" value="Unassembled WGS sequence"/>
</dbReference>
<gene>
    <name evidence="1" type="ORF">SPELUC_LOCUS8031</name>
</gene>
<comment type="caution">
    <text evidence="1">The sequence shown here is derived from an EMBL/GenBank/DDBJ whole genome shotgun (WGS) entry which is preliminary data.</text>
</comment>
<accession>A0ACA9N034</accession>
<organism evidence="1 2">
    <name type="scientific">Cetraspora pellucida</name>
    <dbReference type="NCBI Taxonomy" id="1433469"/>
    <lineage>
        <taxon>Eukaryota</taxon>
        <taxon>Fungi</taxon>
        <taxon>Fungi incertae sedis</taxon>
        <taxon>Mucoromycota</taxon>
        <taxon>Glomeromycotina</taxon>
        <taxon>Glomeromycetes</taxon>
        <taxon>Diversisporales</taxon>
        <taxon>Gigasporaceae</taxon>
        <taxon>Cetraspora</taxon>
    </lineage>
</organism>
<keyword evidence="2" id="KW-1185">Reference proteome</keyword>
<dbReference type="EMBL" id="CAJVPW010011412">
    <property type="protein sequence ID" value="CAG8625503.1"/>
    <property type="molecule type" value="Genomic_DNA"/>
</dbReference>
<evidence type="ECO:0000313" key="1">
    <source>
        <dbReference type="EMBL" id="CAG8625503.1"/>
    </source>
</evidence>
<name>A0ACA9N034_9GLOM</name>
<protein>
    <submittedName>
        <fullName evidence="1">4738_t:CDS:1</fullName>
    </submittedName>
</protein>
<evidence type="ECO:0000313" key="2">
    <source>
        <dbReference type="Proteomes" id="UP000789366"/>
    </source>
</evidence>
<reference evidence="1" key="1">
    <citation type="submission" date="2021-06" db="EMBL/GenBank/DDBJ databases">
        <authorList>
            <person name="Kallberg Y."/>
            <person name="Tangrot J."/>
            <person name="Rosling A."/>
        </authorList>
    </citation>
    <scope>NUCLEOTIDE SEQUENCE</scope>
    <source>
        <strain evidence="1">28 12/20/2015</strain>
    </source>
</reference>